<dbReference type="EMBL" id="CP017269">
    <property type="protein sequence ID" value="AOT72106.1"/>
    <property type="molecule type" value="Genomic_DNA"/>
</dbReference>
<accession>A0A1D8GME3</accession>
<keyword evidence="1 4" id="KW-0808">Transferase</keyword>
<keyword evidence="5" id="KW-1185">Reference proteome</keyword>
<dbReference type="CDD" id="cd04301">
    <property type="entry name" value="NAT_SF"/>
    <property type="match status" value="1"/>
</dbReference>
<dbReference type="InterPro" id="IPR016181">
    <property type="entry name" value="Acyl_CoA_acyltransferase"/>
</dbReference>
<dbReference type="OrthoDB" id="88131at2"/>
<dbReference type="PANTHER" id="PTHR43800:SF1">
    <property type="entry name" value="PEPTIDYL-LYSINE N-ACETYLTRANSFERASE YJAB"/>
    <property type="match status" value="1"/>
</dbReference>
<sequence>MIIRKADCKDTEEILKVWYDASKIAHSFISEEMLVEQQKEIRNKYLPIAETWVAEENKIICGFISLIDHYVGGLFINLQYQGNGIGTALIEMAKTEKGVLTVGVYVKNINARAFYEKMGFVPINEELQVETGEIVLNMILNNEYAVLV</sequence>
<dbReference type="RefSeq" id="WP_069980421.1">
    <property type="nucleotide sequence ID" value="NZ_CP017269.1"/>
</dbReference>
<evidence type="ECO:0000313" key="4">
    <source>
        <dbReference type="EMBL" id="AOT72106.1"/>
    </source>
</evidence>
<evidence type="ECO:0000259" key="3">
    <source>
        <dbReference type="PROSITE" id="PS51186"/>
    </source>
</evidence>
<dbReference type="GO" id="GO:0016747">
    <property type="term" value="F:acyltransferase activity, transferring groups other than amino-acyl groups"/>
    <property type="evidence" value="ECO:0007669"/>
    <property type="project" value="InterPro"/>
</dbReference>
<dbReference type="Pfam" id="PF13673">
    <property type="entry name" value="Acetyltransf_10"/>
    <property type="match status" value="1"/>
</dbReference>
<dbReference type="Proteomes" id="UP000095743">
    <property type="component" value="Chromosome"/>
</dbReference>
<dbReference type="Gene3D" id="3.40.630.30">
    <property type="match status" value="1"/>
</dbReference>
<dbReference type="PANTHER" id="PTHR43800">
    <property type="entry name" value="PEPTIDYL-LYSINE N-ACETYLTRANSFERASE YJAB"/>
    <property type="match status" value="1"/>
</dbReference>
<evidence type="ECO:0000256" key="2">
    <source>
        <dbReference type="ARBA" id="ARBA00023315"/>
    </source>
</evidence>
<gene>
    <name evidence="4" type="ORF">Gferi_22740</name>
</gene>
<reference evidence="4 5" key="1">
    <citation type="submission" date="2016-09" db="EMBL/GenBank/DDBJ databases">
        <title>Genomic analysis reveals versatility of anaerobic energy metabolism of Geosporobacter ferrireducens IRF9 of phylum Firmicutes.</title>
        <authorList>
            <person name="Kim S.-J."/>
        </authorList>
    </citation>
    <scope>NUCLEOTIDE SEQUENCE [LARGE SCALE GENOMIC DNA]</scope>
    <source>
        <strain evidence="4 5">IRF9</strain>
    </source>
</reference>
<organism evidence="4 5">
    <name type="scientific">Geosporobacter ferrireducens</name>
    <dbReference type="NCBI Taxonomy" id="1424294"/>
    <lineage>
        <taxon>Bacteria</taxon>
        <taxon>Bacillati</taxon>
        <taxon>Bacillota</taxon>
        <taxon>Clostridia</taxon>
        <taxon>Peptostreptococcales</taxon>
        <taxon>Thermotaleaceae</taxon>
        <taxon>Geosporobacter</taxon>
    </lineage>
</organism>
<proteinExistence type="predicted"/>
<evidence type="ECO:0000313" key="5">
    <source>
        <dbReference type="Proteomes" id="UP000095743"/>
    </source>
</evidence>
<feature type="domain" description="N-acetyltransferase" evidence="3">
    <location>
        <begin position="1"/>
        <end position="143"/>
    </location>
</feature>
<protein>
    <submittedName>
        <fullName evidence="4">GNAT family N-acetyltransferase</fullName>
    </submittedName>
</protein>
<evidence type="ECO:0000256" key="1">
    <source>
        <dbReference type="ARBA" id="ARBA00022679"/>
    </source>
</evidence>
<dbReference type="STRING" id="1424294.Gferi_22740"/>
<dbReference type="AlphaFoldDB" id="A0A1D8GME3"/>
<dbReference type="PROSITE" id="PS51186">
    <property type="entry name" value="GNAT"/>
    <property type="match status" value="1"/>
</dbReference>
<dbReference type="KEGG" id="gfe:Gferi_22740"/>
<name>A0A1D8GME3_9FIRM</name>
<dbReference type="InterPro" id="IPR000182">
    <property type="entry name" value="GNAT_dom"/>
</dbReference>
<keyword evidence="2" id="KW-0012">Acyltransferase</keyword>
<dbReference type="SUPFAM" id="SSF55729">
    <property type="entry name" value="Acyl-CoA N-acyltransferases (Nat)"/>
    <property type="match status" value="1"/>
</dbReference>